<evidence type="ECO:0000313" key="1">
    <source>
        <dbReference type="EMBL" id="MBJ6727413.1"/>
    </source>
</evidence>
<protein>
    <submittedName>
        <fullName evidence="1">Uncharacterized protein</fullName>
    </submittedName>
</protein>
<organism evidence="1 2">
    <name type="scientific">Geomesophilobacter sediminis</name>
    <dbReference type="NCBI Taxonomy" id="2798584"/>
    <lineage>
        <taxon>Bacteria</taxon>
        <taxon>Pseudomonadati</taxon>
        <taxon>Thermodesulfobacteriota</taxon>
        <taxon>Desulfuromonadia</taxon>
        <taxon>Geobacterales</taxon>
        <taxon>Geobacteraceae</taxon>
        <taxon>Geomesophilobacter</taxon>
    </lineage>
</organism>
<name>A0A8J7M375_9BACT</name>
<sequence length="217" mass="23770">MRRKPHDTRIGMLLALVPALLLVVLAALPAFGAVGCDLNDADRDVPRLFPGATRYQSIYVSIQKKGGAALQHRIEGRLGERHLALYAPIDVPYTIYEIYSGPKKVGYIHGVNQKGQFGGIQVFIAQDLSGKVKTFYIQKMTGPAAAKMRDPRFAKHFVGVTLKDFDSYDPITGKGTGRLAHVPNPAPEMETDFFGVLRGLKKNLVLMDAFIFSGGNP</sequence>
<accession>A0A8J7M375</accession>
<dbReference type="EMBL" id="JAEMHM010000023">
    <property type="protein sequence ID" value="MBJ6727413.1"/>
    <property type="molecule type" value="Genomic_DNA"/>
</dbReference>
<dbReference type="AlphaFoldDB" id="A0A8J7M375"/>
<evidence type="ECO:0000313" key="2">
    <source>
        <dbReference type="Proteomes" id="UP000636888"/>
    </source>
</evidence>
<dbReference type="RefSeq" id="WP_199386521.1">
    <property type="nucleotide sequence ID" value="NZ_JAEMHM010000023.1"/>
</dbReference>
<comment type="caution">
    <text evidence="1">The sequence shown here is derived from an EMBL/GenBank/DDBJ whole genome shotgun (WGS) entry which is preliminary data.</text>
</comment>
<keyword evidence="2" id="KW-1185">Reference proteome</keyword>
<reference evidence="1" key="1">
    <citation type="submission" date="2020-12" db="EMBL/GenBank/DDBJ databases">
        <title>Geomonas sp. Red875, isolated from river sediment.</title>
        <authorList>
            <person name="Xu Z."/>
            <person name="Zhang Z."/>
            <person name="Masuda Y."/>
            <person name="Itoh H."/>
            <person name="Senoo K."/>
        </authorList>
    </citation>
    <scope>NUCLEOTIDE SEQUENCE</scope>
    <source>
        <strain evidence="1">Red875</strain>
    </source>
</reference>
<dbReference type="Proteomes" id="UP000636888">
    <property type="component" value="Unassembled WGS sequence"/>
</dbReference>
<proteinExistence type="predicted"/>
<gene>
    <name evidence="1" type="ORF">JFN93_22090</name>
</gene>